<accession>A0A345NKS1</accession>
<evidence type="ECO:0000259" key="5">
    <source>
        <dbReference type="PROSITE" id="PS51635"/>
    </source>
</evidence>
<dbReference type="Proteomes" id="UP000253790">
    <property type="component" value="Chromosome"/>
</dbReference>
<evidence type="ECO:0000256" key="2">
    <source>
        <dbReference type="PROSITE-ProRule" id="PRU01161"/>
    </source>
</evidence>
<feature type="active site" description="Nucleophile" evidence="2">
    <location>
        <position position="50"/>
    </location>
</feature>
<reference evidence="6 7" key="1">
    <citation type="submission" date="2018-07" db="EMBL/GenBank/DDBJ databases">
        <title>Complete genome sequencing of Ornithinimicrobium sp. AMA3305.</title>
        <authorList>
            <person name="Bae J.-W."/>
        </authorList>
    </citation>
    <scope>NUCLEOTIDE SEQUENCE [LARGE SCALE GENOMIC DNA]</scope>
    <source>
        <strain evidence="6 7">AMA3305</strain>
    </source>
</reference>
<organism evidence="6 7">
    <name type="scientific">Ornithinimicrobium avium</name>
    <dbReference type="NCBI Taxonomy" id="2283195"/>
    <lineage>
        <taxon>Bacteria</taxon>
        <taxon>Bacillati</taxon>
        <taxon>Actinomycetota</taxon>
        <taxon>Actinomycetes</taxon>
        <taxon>Micrococcales</taxon>
        <taxon>Ornithinimicrobiaceae</taxon>
        <taxon>Ornithinimicrobium</taxon>
    </lineage>
</organism>
<dbReference type="InterPro" id="IPR016035">
    <property type="entry name" value="Acyl_Trfase/lysoPLipase"/>
</dbReference>
<feature type="region of interest" description="Disordered" evidence="3">
    <location>
        <begin position="620"/>
        <end position="649"/>
    </location>
</feature>
<feature type="transmembrane region" description="Helical" evidence="4">
    <location>
        <begin position="158"/>
        <end position="179"/>
    </location>
</feature>
<feature type="transmembrane region" description="Helical" evidence="4">
    <location>
        <begin position="134"/>
        <end position="152"/>
    </location>
</feature>
<dbReference type="GO" id="GO:0016787">
    <property type="term" value="F:hydrolase activity"/>
    <property type="evidence" value="ECO:0007669"/>
    <property type="project" value="UniProtKB-UniRule"/>
</dbReference>
<evidence type="ECO:0000256" key="4">
    <source>
        <dbReference type="SAM" id="Phobius"/>
    </source>
</evidence>
<dbReference type="KEGG" id="orn:DV701_05405"/>
<dbReference type="AlphaFoldDB" id="A0A345NKS1"/>
<dbReference type="GO" id="GO:0016042">
    <property type="term" value="P:lipid catabolic process"/>
    <property type="evidence" value="ECO:0007669"/>
    <property type="project" value="UniProtKB-UniRule"/>
</dbReference>
<comment type="caution">
    <text evidence="2">Lacks conserved residue(s) required for the propagation of feature annotation.</text>
</comment>
<feature type="active site" description="Proton acceptor" evidence="2">
    <location>
        <position position="391"/>
    </location>
</feature>
<gene>
    <name evidence="6" type="ORF">DV701_05405</name>
</gene>
<dbReference type="Gene3D" id="3.40.1090.10">
    <property type="entry name" value="Cytosolic phospholipase A2 catalytic domain"/>
    <property type="match status" value="1"/>
</dbReference>
<proteinExistence type="predicted"/>
<keyword evidence="2" id="KW-0442">Lipid degradation</keyword>
<keyword evidence="4" id="KW-1133">Transmembrane helix</keyword>
<evidence type="ECO:0000313" key="7">
    <source>
        <dbReference type="Proteomes" id="UP000253790"/>
    </source>
</evidence>
<keyword evidence="7" id="KW-1185">Reference proteome</keyword>
<evidence type="ECO:0000256" key="3">
    <source>
        <dbReference type="SAM" id="MobiDB-lite"/>
    </source>
</evidence>
<evidence type="ECO:0000256" key="1">
    <source>
        <dbReference type="ARBA" id="ARBA00023098"/>
    </source>
</evidence>
<name>A0A345NKS1_9MICO</name>
<keyword evidence="4" id="KW-0812">Transmembrane</keyword>
<dbReference type="SUPFAM" id="SSF52151">
    <property type="entry name" value="FabD/lysophospholipase-like"/>
    <property type="match status" value="1"/>
</dbReference>
<keyword evidence="4" id="KW-0472">Membrane</keyword>
<dbReference type="EMBL" id="CP031229">
    <property type="protein sequence ID" value="AXH95629.1"/>
    <property type="molecule type" value="Genomic_DNA"/>
</dbReference>
<dbReference type="InterPro" id="IPR002641">
    <property type="entry name" value="PNPLA_dom"/>
</dbReference>
<dbReference type="PROSITE" id="PS51635">
    <property type="entry name" value="PNPLA"/>
    <property type="match status" value="1"/>
</dbReference>
<sequence>MDSATAGPHARPTLECDIVMKGGITSGVVYPRAVAELARTYRLRCVGGASAGAIAAAAAAAAELGRDSGGFEQLDRMPQALAATGPDGRSTLATFFQPTAAGAPLFRLLGATDGRSGTGLYAALVATLLRGYPVRALVGALPGVVLVVLSLLGRGPALWAGLVGGLVTLVLGVALALLLGVKGTLARVAGDGFGLCTGMPGVDSGDAAALTPWLHEQIQAMAGRGPDAPPLTFGDLDAAGITLRMMTTNLAAGQPTAMPWESREFFFSPARFRRLFPDDVVDWMMVHPPAPEGGPAAVFGTRLLRAQADRAGLRPWPAAADLPVVVATRMSLSFPALICAVPLAAVDYGQPANRDAKDAGATWHREHPEGTVEEALDAVAAPAFTDVWFTDGGLCANLPVHFFDTPLPKRPTFAFNLGPFPPGREKDPDQSRNSYLPTRNGAGLQTDWYAMPTQGAGAWAAFGMRLVSTAREWVDAAQLVLPGYRDRIVTVQHDASEGGMNLSMPEQVVTELAERGRLGAVKLVDAFAGDRPGQVPAWGWDNHRWVRFRTATAGLSGWLAPFLANYRDTTSGGTPYDQLAGPGAEATLPSYPPSEGDRELINARTGTLVSLAEDWTGDDALTARAPRPRPRLRLVPDDGTAAGRQTEKA</sequence>
<feature type="short sequence motif" description="DGA/G" evidence="2">
    <location>
        <begin position="391"/>
        <end position="393"/>
    </location>
</feature>
<evidence type="ECO:0000313" key="6">
    <source>
        <dbReference type="EMBL" id="AXH95629.1"/>
    </source>
</evidence>
<keyword evidence="2" id="KW-0378">Hydrolase</keyword>
<dbReference type="OrthoDB" id="9770965at2"/>
<dbReference type="RefSeq" id="WP_114927394.1">
    <property type="nucleotide sequence ID" value="NZ_CP031229.1"/>
</dbReference>
<protein>
    <recommendedName>
        <fullName evidence="5">PNPLA domain-containing protein</fullName>
    </recommendedName>
</protein>
<feature type="domain" description="PNPLA" evidence="5">
    <location>
        <begin position="18"/>
        <end position="404"/>
    </location>
</feature>
<keyword evidence="1 2" id="KW-0443">Lipid metabolism</keyword>
<feature type="short sequence motif" description="GXSXG" evidence="2">
    <location>
        <begin position="48"/>
        <end position="52"/>
    </location>
</feature>